<dbReference type="OrthoDB" id="927174at2"/>
<dbReference type="PANTHER" id="PTHR34220">
    <property type="entry name" value="SENSOR HISTIDINE KINASE YPDA"/>
    <property type="match status" value="1"/>
</dbReference>
<evidence type="ECO:0000259" key="2">
    <source>
        <dbReference type="Pfam" id="PF06580"/>
    </source>
</evidence>
<keyword evidence="1" id="KW-0812">Transmembrane</keyword>
<gene>
    <name evidence="3" type="ORF">DYU11_21820</name>
</gene>
<feature type="transmembrane region" description="Helical" evidence="1">
    <location>
        <begin position="12"/>
        <end position="34"/>
    </location>
</feature>
<dbReference type="Pfam" id="PF06580">
    <property type="entry name" value="His_kinase"/>
    <property type="match status" value="1"/>
</dbReference>
<comment type="caution">
    <text evidence="3">The sequence shown here is derived from an EMBL/GenBank/DDBJ whole genome shotgun (WGS) entry which is preliminary data.</text>
</comment>
<keyword evidence="1" id="KW-1133">Transmembrane helix</keyword>
<evidence type="ECO:0000256" key="1">
    <source>
        <dbReference type="SAM" id="Phobius"/>
    </source>
</evidence>
<evidence type="ECO:0000313" key="4">
    <source>
        <dbReference type="Proteomes" id="UP000283523"/>
    </source>
</evidence>
<name>A0A418M4T2_9BACT</name>
<dbReference type="InterPro" id="IPR010559">
    <property type="entry name" value="Sig_transdc_His_kin_internal"/>
</dbReference>
<sequence>MKMPQFTKQDTWIALALLPVYYGLMNYFLFGIKYVQRLDIFLLSTLVTVLVWTPIYFLHAVPAIYLRNRFPEIRDTWLRLLLALGAHILMSWATVLLFFYGYDWIGFPGYTFDATRLRWAMTLSIAGNIVANVIHESTYTFERWTETLQETERLKKANLQSQFEGLKNQVNPHFLFNSLNTLSSLIEEDTGQAERFIEEMSSVYRYLLRSNESELTTLAAEMQFANSYFHLLRTRYGEHIQLEQVVDTQYSTYLLPPLTLQLLLENVVKHNVILPDQPLHIRIETKPTGELVVKNNLQRRRMRVLSNQVGLANIATKYELLGRGQVVVQDDSQFFTVTLPLLRPASV</sequence>
<protein>
    <submittedName>
        <fullName evidence="3">Histidine kinase</fullName>
    </submittedName>
</protein>
<keyword evidence="4" id="KW-1185">Reference proteome</keyword>
<dbReference type="AlphaFoldDB" id="A0A418M4T2"/>
<dbReference type="InterPro" id="IPR050640">
    <property type="entry name" value="Bact_2-comp_sensor_kinase"/>
</dbReference>
<dbReference type="Proteomes" id="UP000283523">
    <property type="component" value="Unassembled WGS sequence"/>
</dbReference>
<keyword evidence="3" id="KW-0808">Transferase</keyword>
<feature type="domain" description="Signal transduction histidine kinase internal region" evidence="2">
    <location>
        <begin position="162"/>
        <end position="239"/>
    </location>
</feature>
<organism evidence="3 4">
    <name type="scientific">Fibrisoma montanum</name>
    <dbReference type="NCBI Taxonomy" id="2305895"/>
    <lineage>
        <taxon>Bacteria</taxon>
        <taxon>Pseudomonadati</taxon>
        <taxon>Bacteroidota</taxon>
        <taxon>Cytophagia</taxon>
        <taxon>Cytophagales</taxon>
        <taxon>Spirosomataceae</taxon>
        <taxon>Fibrisoma</taxon>
    </lineage>
</organism>
<dbReference type="PANTHER" id="PTHR34220:SF7">
    <property type="entry name" value="SENSOR HISTIDINE KINASE YPDA"/>
    <property type="match status" value="1"/>
</dbReference>
<keyword evidence="3" id="KW-0418">Kinase</keyword>
<proteinExistence type="predicted"/>
<reference evidence="3 4" key="1">
    <citation type="submission" date="2018-08" db="EMBL/GenBank/DDBJ databases">
        <title>Fibrisoma montanum sp. nov., isolated from Danxia mountain soil.</title>
        <authorList>
            <person name="Huang Y."/>
        </authorList>
    </citation>
    <scope>NUCLEOTIDE SEQUENCE [LARGE SCALE GENOMIC DNA]</scope>
    <source>
        <strain evidence="3 4">HYT19</strain>
    </source>
</reference>
<accession>A0A418M4T2</accession>
<keyword evidence="1" id="KW-0472">Membrane</keyword>
<dbReference type="RefSeq" id="WP_119669843.1">
    <property type="nucleotide sequence ID" value="NZ_QXED01000006.1"/>
</dbReference>
<dbReference type="GO" id="GO:0016020">
    <property type="term" value="C:membrane"/>
    <property type="evidence" value="ECO:0007669"/>
    <property type="project" value="InterPro"/>
</dbReference>
<evidence type="ECO:0000313" key="3">
    <source>
        <dbReference type="EMBL" id="RIV20673.1"/>
    </source>
</evidence>
<dbReference type="GO" id="GO:0000155">
    <property type="term" value="F:phosphorelay sensor kinase activity"/>
    <property type="evidence" value="ECO:0007669"/>
    <property type="project" value="InterPro"/>
</dbReference>
<feature type="transmembrane region" description="Helical" evidence="1">
    <location>
        <begin position="77"/>
        <end position="102"/>
    </location>
</feature>
<feature type="transmembrane region" description="Helical" evidence="1">
    <location>
        <begin position="40"/>
        <end position="65"/>
    </location>
</feature>
<dbReference type="EMBL" id="QXED01000006">
    <property type="protein sequence ID" value="RIV20673.1"/>
    <property type="molecule type" value="Genomic_DNA"/>
</dbReference>